<comment type="caution">
    <text evidence="2">The sequence shown here is derived from an EMBL/GenBank/DDBJ whole genome shotgun (WGS) entry which is preliminary data.</text>
</comment>
<dbReference type="RefSeq" id="WP_134159507.1">
    <property type="nucleotide sequence ID" value="NZ_BSUS01000001.1"/>
</dbReference>
<dbReference type="PROSITE" id="PS51257">
    <property type="entry name" value="PROKAR_LIPOPROTEIN"/>
    <property type="match status" value="1"/>
</dbReference>
<dbReference type="OrthoDB" id="2376826at2"/>
<proteinExistence type="predicted"/>
<keyword evidence="1" id="KW-0812">Transmembrane</keyword>
<dbReference type="AlphaFoldDB" id="A0A4V3HEE7"/>
<reference evidence="2 3" key="1">
    <citation type="submission" date="2019-03" db="EMBL/GenBank/DDBJ databases">
        <title>Genomic Encyclopedia of Type Strains, Phase IV (KMG-IV): sequencing the most valuable type-strain genomes for metagenomic binning, comparative biology and taxonomic classification.</title>
        <authorList>
            <person name="Goeker M."/>
        </authorList>
    </citation>
    <scope>NUCLEOTIDE SEQUENCE [LARGE SCALE GENOMIC DNA]</scope>
    <source>
        <strain evidence="2 3">DSM 17974</strain>
    </source>
</reference>
<keyword evidence="1" id="KW-0472">Membrane</keyword>
<evidence type="ECO:0000256" key="1">
    <source>
        <dbReference type="SAM" id="Phobius"/>
    </source>
</evidence>
<dbReference type="EMBL" id="SORF01000006">
    <property type="protein sequence ID" value="TDY46638.1"/>
    <property type="molecule type" value="Genomic_DNA"/>
</dbReference>
<evidence type="ECO:0000313" key="2">
    <source>
        <dbReference type="EMBL" id="TDY46638.1"/>
    </source>
</evidence>
<dbReference type="Proteomes" id="UP000294581">
    <property type="component" value="Unassembled WGS sequence"/>
</dbReference>
<keyword evidence="1" id="KW-1133">Transmembrane helix</keyword>
<evidence type="ECO:0000313" key="3">
    <source>
        <dbReference type="Proteomes" id="UP000294581"/>
    </source>
</evidence>
<name>A0A4V3HEE7_9BACL</name>
<feature type="transmembrane region" description="Helical" evidence="1">
    <location>
        <begin position="7"/>
        <end position="31"/>
    </location>
</feature>
<protein>
    <submittedName>
        <fullName evidence="2">Uncharacterized protein</fullName>
    </submittedName>
</protein>
<keyword evidence="3" id="KW-1185">Reference proteome</keyword>
<sequence>MRGTWMLAVGWIVVWIGVTLLAGCVLARMWLNIDLPYTIYVIFNVCLVAAGLLLRWLAKRMDQ</sequence>
<gene>
    <name evidence="2" type="ORF">C7445_10664</name>
</gene>
<accession>A0A4V3HEE7</accession>
<feature type="transmembrane region" description="Helical" evidence="1">
    <location>
        <begin position="37"/>
        <end position="58"/>
    </location>
</feature>
<organism evidence="2 3">
    <name type="scientific">Alicyclobacillus sacchari</name>
    <dbReference type="NCBI Taxonomy" id="392010"/>
    <lineage>
        <taxon>Bacteria</taxon>
        <taxon>Bacillati</taxon>
        <taxon>Bacillota</taxon>
        <taxon>Bacilli</taxon>
        <taxon>Bacillales</taxon>
        <taxon>Alicyclobacillaceae</taxon>
        <taxon>Alicyclobacillus</taxon>
    </lineage>
</organism>